<evidence type="ECO:0000313" key="1">
    <source>
        <dbReference type="EMBL" id="OIR12185.1"/>
    </source>
</evidence>
<proteinExistence type="predicted"/>
<dbReference type="AlphaFoldDB" id="A0A1J5SUI1"/>
<gene>
    <name evidence="1" type="ORF">GALL_64360</name>
</gene>
<evidence type="ECO:0008006" key="2">
    <source>
        <dbReference type="Google" id="ProtNLM"/>
    </source>
</evidence>
<dbReference type="EMBL" id="MLJW01000018">
    <property type="protein sequence ID" value="OIR12185.1"/>
    <property type="molecule type" value="Genomic_DNA"/>
</dbReference>
<dbReference type="InterPro" id="IPR032720">
    <property type="entry name" value="Cys_rich_CWC"/>
</dbReference>
<comment type="caution">
    <text evidence="1">The sequence shown here is derived from an EMBL/GenBank/DDBJ whole genome shotgun (WGS) entry which is preliminary data.</text>
</comment>
<organism evidence="1">
    <name type="scientific">mine drainage metagenome</name>
    <dbReference type="NCBI Taxonomy" id="410659"/>
    <lineage>
        <taxon>unclassified sequences</taxon>
        <taxon>metagenomes</taxon>
        <taxon>ecological metagenomes</taxon>
    </lineage>
</organism>
<dbReference type="Pfam" id="PF14375">
    <property type="entry name" value="Cys_rich_CWC"/>
    <property type="match status" value="1"/>
</dbReference>
<sequence>MAHHENKNCPRCNTSFECKVGNVLECQCSQVKLKYDERVYVESLYADCLCINCLRILQQQYLMLRKKTFDF</sequence>
<protein>
    <recommendedName>
        <fullName evidence="2">Cysteine-rich CWC</fullName>
    </recommendedName>
</protein>
<accession>A0A1J5SUI1</accession>
<name>A0A1J5SUI1_9ZZZZ</name>
<reference evidence="1" key="1">
    <citation type="submission" date="2016-10" db="EMBL/GenBank/DDBJ databases">
        <title>Sequence of Gallionella enrichment culture.</title>
        <authorList>
            <person name="Poehlein A."/>
            <person name="Muehling M."/>
            <person name="Daniel R."/>
        </authorList>
    </citation>
    <scope>NUCLEOTIDE SEQUENCE</scope>
</reference>